<feature type="transmembrane region" description="Helical" evidence="9">
    <location>
        <begin position="111"/>
        <end position="137"/>
    </location>
</feature>
<sequence length="464" mass="50148">MEYCKFSKKQIYITLFLCIIPIVLCVIMNLSLVYAFLFSVTFAILMSLKNGFTTDEIKTMIFKDIIECRSLYIVVLLIGATVSVWLSSGVVPSMIFYGLSYMEGMNILFSAFILISISSIFIGTAVGTISTIGIAIIGIGKGFGIPEHILVGAIVSGAYLADKISPLSGILNLTITTTETNYKEVLKSSTHTIIPTIIICAIIYFLIGNQYSSSETSEKALQLINAMDSEFLISPYLILMPVSIVILSIIGVKSNYCMISGIVVGGIVSIFFQDTSILELVNYIIFGFSANSNFKIVNETLVSGGVVSMISVVIIVIGAISLSSILQGTGIINYLTKDIIYKISTRKELILKTGLISGVLTAITCDQTMGIVVPSRLLKSKYKDVGVDNSVLARTISDTGTIIAPLMPWNINALIISLVTGVSCVAYAPFAMLCFIAPLVTCIMCSIKNTFKSRSNESLRSGNK</sequence>
<evidence type="ECO:0000256" key="6">
    <source>
        <dbReference type="ARBA" id="ARBA00022989"/>
    </source>
</evidence>
<comment type="similarity">
    <text evidence="8">Belongs to the NhaC Na(+)/H(+) (TC 2.A.35) antiporter family.</text>
</comment>
<comment type="subcellular location">
    <subcellularLocation>
        <location evidence="1">Cell membrane</location>
        <topology evidence="1">Multi-pass membrane protein</topology>
    </subcellularLocation>
</comment>
<reference evidence="11 12" key="1">
    <citation type="journal article" date="2017" name="Genome Announc.">
        <title>Draft Genome Sequence of Romboutsia weinsteinii sp. nov. Strain CCRI-19649(T) Isolated from Surface Water.</title>
        <authorList>
            <person name="Maheux A.F."/>
            <person name="Boudreau D.K."/>
            <person name="Berube E."/>
            <person name="Boissinot M."/>
            <person name="Cantin P."/>
            <person name="Raymond F."/>
            <person name="Corbeil J."/>
            <person name="Omar R.F."/>
            <person name="Bergeron M.G."/>
        </authorList>
    </citation>
    <scope>NUCLEOTIDE SEQUENCE [LARGE SCALE GENOMIC DNA]</scope>
    <source>
        <strain evidence="11 12">CCRI-19649</strain>
    </source>
</reference>
<evidence type="ECO:0000256" key="2">
    <source>
        <dbReference type="ARBA" id="ARBA00022448"/>
    </source>
</evidence>
<evidence type="ECO:0000256" key="4">
    <source>
        <dbReference type="ARBA" id="ARBA00022475"/>
    </source>
</evidence>
<feature type="transmembrane region" description="Helical" evidence="9">
    <location>
        <begin position="262"/>
        <end position="286"/>
    </location>
</feature>
<evidence type="ECO:0000256" key="3">
    <source>
        <dbReference type="ARBA" id="ARBA00022449"/>
    </source>
</evidence>
<accession>A0A371J6A8</accession>
<evidence type="ECO:0000313" key="11">
    <source>
        <dbReference type="EMBL" id="RDY28207.1"/>
    </source>
</evidence>
<dbReference type="RefSeq" id="WP_116041280.1">
    <property type="nucleotide sequence ID" value="NZ_NOJY02000008.1"/>
</dbReference>
<evidence type="ECO:0000256" key="9">
    <source>
        <dbReference type="SAM" id="Phobius"/>
    </source>
</evidence>
<keyword evidence="3" id="KW-0050">Antiport</keyword>
<dbReference type="Pfam" id="PF03553">
    <property type="entry name" value="Na_H_antiporter"/>
    <property type="match status" value="1"/>
</dbReference>
<dbReference type="GO" id="GO:0015297">
    <property type="term" value="F:antiporter activity"/>
    <property type="evidence" value="ECO:0007669"/>
    <property type="project" value="UniProtKB-KW"/>
</dbReference>
<dbReference type="Proteomes" id="UP000215694">
    <property type="component" value="Unassembled WGS sequence"/>
</dbReference>
<protein>
    <submittedName>
        <fullName evidence="11">Sodium:proton antiporter</fullName>
    </submittedName>
</protein>
<evidence type="ECO:0000259" key="10">
    <source>
        <dbReference type="Pfam" id="PF03553"/>
    </source>
</evidence>
<keyword evidence="5 9" id="KW-0812">Transmembrane</keyword>
<name>A0A371J6A8_9FIRM</name>
<feature type="transmembrane region" description="Helical" evidence="9">
    <location>
        <begin position="143"/>
        <end position="161"/>
    </location>
</feature>
<keyword evidence="4" id="KW-1003">Cell membrane</keyword>
<feature type="transmembrane region" description="Helical" evidence="9">
    <location>
        <begin position="306"/>
        <end position="328"/>
    </location>
</feature>
<keyword evidence="6 9" id="KW-1133">Transmembrane helix</keyword>
<feature type="transmembrane region" description="Helical" evidence="9">
    <location>
        <begin position="12"/>
        <end position="45"/>
    </location>
</feature>
<feature type="transmembrane region" description="Helical" evidence="9">
    <location>
        <begin position="349"/>
        <end position="373"/>
    </location>
</feature>
<evidence type="ECO:0000256" key="5">
    <source>
        <dbReference type="ARBA" id="ARBA00022692"/>
    </source>
</evidence>
<feature type="domain" description="Na+/H+ antiporter NhaC-like C-terminal" evidence="10">
    <location>
        <begin position="157"/>
        <end position="444"/>
    </location>
</feature>
<dbReference type="AlphaFoldDB" id="A0A371J6A8"/>
<feature type="transmembrane region" description="Helical" evidence="9">
    <location>
        <begin position="192"/>
        <end position="211"/>
    </location>
</feature>
<keyword evidence="12" id="KW-1185">Reference proteome</keyword>
<dbReference type="PANTHER" id="PTHR33451:SF3">
    <property type="entry name" value="MALATE-2H(+)_NA(+)-LACTATE ANTIPORTER"/>
    <property type="match status" value="1"/>
</dbReference>
<organism evidence="11 12">
    <name type="scientific">Romboutsia weinsteinii</name>
    <dbReference type="NCBI Taxonomy" id="2020949"/>
    <lineage>
        <taxon>Bacteria</taxon>
        <taxon>Bacillati</taxon>
        <taxon>Bacillota</taxon>
        <taxon>Clostridia</taxon>
        <taxon>Peptostreptococcales</taxon>
        <taxon>Peptostreptococcaceae</taxon>
        <taxon>Romboutsia</taxon>
    </lineage>
</organism>
<dbReference type="EMBL" id="NOJY02000008">
    <property type="protein sequence ID" value="RDY28207.1"/>
    <property type="molecule type" value="Genomic_DNA"/>
</dbReference>
<evidence type="ECO:0000256" key="7">
    <source>
        <dbReference type="ARBA" id="ARBA00023136"/>
    </source>
</evidence>
<feature type="transmembrane region" description="Helical" evidence="9">
    <location>
        <begin position="71"/>
        <end position="99"/>
    </location>
</feature>
<proteinExistence type="inferred from homology"/>
<feature type="transmembrane region" description="Helical" evidence="9">
    <location>
        <begin position="231"/>
        <end position="250"/>
    </location>
</feature>
<dbReference type="PANTHER" id="PTHR33451">
    <property type="entry name" value="MALATE-2H(+)/NA(+)-LACTATE ANTIPORTER"/>
    <property type="match status" value="1"/>
</dbReference>
<keyword evidence="7 9" id="KW-0472">Membrane</keyword>
<comment type="caution">
    <text evidence="11">The sequence shown here is derived from an EMBL/GenBank/DDBJ whole genome shotgun (WGS) entry which is preliminary data.</text>
</comment>
<dbReference type="InterPro" id="IPR052180">
    <property type="entry name" value="NhaC_Na-H+_Antiporter"/>
</dbReference>
<evidence type="ECO:0000313" key="12">
    <source>
        <dbReference type="Proteomes" id="UP000215694"/>
    </source>
</evidence>
<dbReference type="OrthoDB" id="9762978at2"/>
<evidence type="ECO:0000256" key="1">
    <source>
        <dbReference type="ARBA" id="ARBA00004651"/>
    </source>
</evidence>
<dbReference type="InterPro" id="IPR018461">
    <property type="entry name" value="Na/H_Antiport_NhaC-like_C"/>
</dbReference>
<gene>
    <name evidence="11" type="ORF">CHL78_006365</name>
</gene>
<evidence type="ECO:0000256" key="8">
    <source>
        <dbReference type="ARBA" id="ARBA00038435"/>
    </source>
</evidence>
<keyword evidence="2" id="KW-0813">Transport</keyword>
<feature type="transmembrane region" description="Helical" evidence="9">
    <location>
        <begin position="414"/>
        <end position="447"/>
    </location>
</feature>
<dbReference type="GO" id="GO:0005886">
    <property type="term" value="C:plasma membrane"/>
    <property type="evidence" value="ECO:0007669"/>
    <property type="project" value="UniProtKB-SubCell"/>
</dbReference>